<sequence length="84" mass="9475">MTTRMTIKWGTIGPSAKMKSLNRPGAHTNEVHVEALPPKRPITKVPIPASLPCGPHFPHRRHFKTLPNSSKKRKKKSHFFSVSQ</sequence>
<keyword evidence="3" id="KW-1185">Reference proteome</keyword>
<accession>J3MH71</accession>
<dbReference type="HOGENOM" id="CLU_2531102_0_0_1"/>
<protein>
    <submittedName>
        <fullName evidence="2">Uncharacterized protein</fullName>
    </submittedName>
</protein>
<dbReference type="Gramene" id="OB06G33650.1">
    <property type="protein sequence ID" value="OB06G33650.1"/>
    <property type="gene ID" value="OB06G33650"/>
</dbReference>
<dbReference type="AlphaFoldDB" id="J3MH71"/>
<evidence type="ECO:0000256" key="1">
    <source>
        <dbReference type="SAM" id="MobiDB-lite"/>
    </source>
</evidence>
<organism evidence="2">
    <name type="scientific">Oryza brachyantha</name>
    <name type="common">malo sina</name>
    <dbReference type="NCBI Taxonomy" id="4533"/>
    <lineage>
        <taxon>Eukaryota</taxon>
        <taxon>Viridiplantae</taxon>
        <taxon>Streptophyta</taxon>
        <taxon>Embryophyta</taxon>
        <taxon>Tracheophyta</taxon>
        <taxon>Spermatophyta</taxon>
        <taxon>Magnoliopsida</taxon>
        <taxon>Liliopsida</taxon>
        <taxon>Poales</taxon>
        <taxon>Poaceae</taxon>
        <taxon>BOP clade</taxon>
        <taxon>Oryzoideae</taxon>
        <taxon>Oryzeae</taxon>
        <taxon>Oryzinae</taxon>
        <taxon>Oryza</taxon>
    </lineage>
</organism>
<evidence type="ECO:0000313" key="3">
    <source>
        <dbReference type="Proteomes" id="UP000006038"/>
    </source>
</evidence>
<feature type="compositionally biased region" description="Basic residues" evidence="1">
    <location>
        <begin position="57"/>
        <end position="78"/>
    </location>
</feature>
<dbReference type="Proteomes" id="UP000006038">
    <property type="component" value="Chromosome 6"/>
</dbReference>
<reference evidence="2" key="2">
    <citation type="submission" date="2013-04" db="UniProtKB">
        <authorList>
            <consortium name="EnsemblPlants"/>
        </authorList>
    </citation>
    <scope>IDENTIFICATION</scope>
</reference>
<evidence type="ECO:0000313" key="2">
    <source>
        <dbReference type="EnsemblPlants" id="OB06G33650.1"/>
    </source>
</evidence>
<proteinExistence type="predicted"/>
<name>J3MH71_ORYBR</name>
<reference evidence="2" key="1">
    <citation type="journal article" date="2013" name="Nat. Commun.">
        <title>Whole-genome sequencing of Oryza brachyantha reveals mechanisms underlying Oryza genome evolution.</title>
        <authorList>
            <person name="Chen J."/>
            <person name="Huang Q."/>
            <person name="Gao D."/>
            <person name="Wang J."/>
            <person name="Lang Y."/>
            <person name="Liu T."/>
            <person name="Li B."/>
            <person name="Bai Z."/>
            <person name="Luis Goicoechea J."/>
            <person name="Liang C."/>
            <person name="Chen C."/>
            <person name="Zhang W."/>
            <person name="Sun S."/>
            <person name="Liao Y."/>
            <person name="Zhang X."/>
            <person name="Yang L."/>
            <person name="Song C."/>
            <person name="Wang M."/>
            <person name="Shi J."/>
            <person name="Liu G."/>
            <person name="Liu J."/>
            <person name="Zhou H."/>
            <person name="Zhou W."/>
            <person name="Yu Q."/>
            <person name="An N."/>
            <person name="Chen Y."/>
            <person name="Cai Q."/>
            <person name="Wang B."/>
            <person name="Liu B."/>
            <person name="Min J."/>
            <person name="Huang Y."/>
            <person name="Wu H."/>
            <person name="Li Z."/>
            <person name="Zhang Y."/>
            <person name="Yin Y."/>
            <person name="Song W."/>
            <person name="Jiang J."/>
            <person name="Jackson S.A."/>
            <person name="Wing R.A."/>
            <person name="Wang J."/>
            <person name="Chen M."/>
        </authorList>
    </citation>
    <scope>NUCLEOTIDE SEQUENCE [LARGE SCALE GENOMIC DNA]</scope>
    <source>
        <strain evidence="2">cv. IRGC 101232</strain>
    </source>
</reference>
<feature type="region of interest" description="Disordered" evidence="1">
    <location>
        <begin position="51"/>
        <end position="84"/>
    </location>
</feature>
<dbReference type="EnsemblPlants" id="OB06G33650.1">
    <property type="protein sequence ID" value="OB06G33650.1"/>
    <property type="gene ID" value="OB06G33650"/>
</dbReference>